<sequence length="104" mass="12441">MDVGEFQNQIENEKERIMIYQTPKRIFENTGYVNPEQSYCVFIENVRNHHNQDMKTMVDIGRYFSIFAPRQSGKTTLFKIFAQNLETDSNYIFILMSFENCETY</sequence>
<name>A0A1V1NQL4_9BACT</name>
<evidence type="ECO:0008006" key="3">
    <source>
        <dbReference type="Google" id="ProtNLM"/>
    </source>
</evidence>
<dbReference type="Proteomes" id="UP000189670">
    <property type="component" value="Unassembled WGS sequence"/>
</dbReference>
<organism evidence="1 2">
    <name type="scientific">Candidatus Magnetoglobus multicellularis str. Araruama</name>
    <dbReference type="NCBI Taxonomy" id="890399"/>
    <lineage>
        <taxon>Bacteria</taxon>
        <taxon>Pseudomonadati</taxon>
        <taxon>Thermodesulfobacteriota</taxon>
        <taxon>Desulfobacteria</taxon>
        <taxon>Desulfobacterales</taxon>
        <taxon>Desulfobacteraceae</taxon>
        <taxon>Candidatus Magnetoglobus</taxon>
    </lineage>
</organism>
<protein>
    <recommendedName>
        <fullName evidence="3">AAA-ATPase-like domain-containing protein</fullName>
    </recommendedName>
</protein>
<accession>A0A1V1NQL4</accession>
<dbReference type="EMBL" id="ATBP01003550">
    <property type="protein sequence ID" value="ETR64853.1"/>
    <property type="molecule type" value="Genomic_DNA"/>
</dbReference>
<evidence type="ECO:0000313" key="2">
    <source>
        <dbReference type="Proteomes" id="UP000189670"/>
    </source>
</evidence>
<feature type="non-terminal residue" evidence="1">
    <location>
        <position position="104"/>
    </location>
</feature>
<proteinExistence type="predicted"/>
<comment type="caution">
    <text evidence="1">The sequence shown here is derived from an EMBL/GenBank/DDBJ whole genome shotgun (WGS) entry which is preliminary data.</text>
</comment>
<evidence type="ECO:0000313" key="1">
    <source>
        <dbReference type="EMBL" id="ETR64853.1"/>
    </source>
</evidence>
<dbReference type="SUPFAM" id="SSF52540">
    <property type="entry name" value="P-loop containing nucleoside triphosphate hydrolases"/>
    <property type="match status" value="1"/>
</dbReference>
<dbReference type="InterPro" id="IPR027417">
    <property type="entry name" value="P-loop_NTPase"/>
</dbReference>
<reference evidence="2" key="1">
    <citation type="submission" date="2012-11" db="EMBL/GenBank/DDBJ databases">
        <authorList>
            <person name="Lucero-Rivera Y.E."/>
            <person name="Tovar-Ramirez D."/>
        </authorList>
    </citation>
    <scope>NUCLEOTIDE SEQUENCE [LARGE SCALE GENOMIC DNA]</scope>
    <source>
        <strain evidence="2">Araruama</strain>
    </source>
</reference>
<dbReference type="AlphaFoldDB" id="A0A1V1NQL4"/>
<gene>
    <name evidence="1" type="ORF">OMM_15246</name>
</gene>